<sequence length="73" mass="8500">MSMKVIDLTDERCPMSLLLAKRASRDLKTSQSLAFLVAELSSVNDMQAYFLRHDMLVDVRKTPHYYYLTITKE</sequence>
<dbReference type="InterPro" id="IPR036868">
    <property type="entry name" value="TusA-like_sf"/>
</dbReference>
<dbReference type="AlphaFoldDB" id="A0A4Y3HQR7"/>
<name>A0A4Y3HQR7_9VIBR</name>
<gene>
    <name evidence="2" type="ORF">VIN01S_01920</name>
</gene>
<keyword evidence="3" id="KW-1185">Reference proteome</keyword>
<dbReference type="Pfam" id="PF01206">
    <property type="entry name" value="TusA"/>
    <property type="match status" value="1"/>
</dbReference>
<reference evidence="2 3" key="1">
    <citation type="submission" date="2019-06" db="EMBL/GenBank/DDBJ databases">
        <title>Whole genome shotgun sequence of Vibrio inusitatus NBRC 102082.</title>
        <authorList>
            <person name="Hosoyama A."/>
            <person name="Uohara A."/>
            <person name="Ohji S."/>
            <person name="Ichikawa N."/>
        </authorList>
    </citation>
    <scope>NUCLEOTIDE SEQUENCE [LARGE SCALE GENOMIC DNA]</scope>
    <source>
        <strain evidence="2 3">NBRC 102082</strain>
    </source>
</reference>
<feature type="domain" description="UPF0033" evidence="1">
    <location>
        <begin position="4"/>
        <end position="72"/>
    </location>
</feature>
<organism evidence="2 3">
    <name type="scientific">Vibrio inusitatus NBRC 102082</name>
    <dbReference type="NCBI Taxonomy" id="1219070"/>
    <lineage>
        <taxon>Bacteria</taxon>
        <taxon>Pseudomonadati</taxon>
        <taxon>Pseudomonadota</taxon>
        <taxon>Gammaproteobacteria</taxon>
        <taxon>Vibrionales</taxon>
        <taxon>Vibrionaceae</taxon>
        <taxon>Vibrio</taxon>
    </lineage>
</organism>
<evidence type="ECO:0000313" key="3">
    <source>
        <dbReference type="Proteomes" id="UP000318717"/>
    </source>
</evidence>
<evidence type="ECO:0000313" key="2">
    <source>
        <dbReference type="EMBL" id="GEA49388.1"/>
    </source>
</evidence>
<dbReference type="EMBL" id="BJLF01000001">
    <property type="protein sequence ID" value="GEA49388.1"/>
    <property type="molecule type" value="Genomic_DNA"/>
</dbReference>
<dbReference type="OrthoDB" id="6215889at2"/>
<comment type="caution">
    <text evidence="2">The sequence shown here is derived from an EMBL/GenBank/DDBJ whole genome shotgun (WGS) entry which is preliminary data.</text>
</comment>
<dbReference type="Gene3D" id="3.30.110.40">
    <property type="entry name" value="TusA-like domain"/>
    <property type="match status" value="1"/>
</dbReference>
<protein>
    <submittedName>
        <fullName evidence="2">Transcriptional regulator</fullName>
    </submittedName>
</protein>
<proteinExistence type="predicted"/>
<dbReference type="Proteomes" id="UP000318717">
    <property type="component" value="Unassembled WGS sequence"/>
</dbReference>
<dbReference type="SUPFAM" id="SSF64307">
    <property type="entry name" value="SirA-like"/>
    <property type="match status" value="1"/>
</dbReference>
<evidence type="ECO:0000259" key="1">
    <source>
        <dbReference type="Pfam" id="PF01206"/>
    </source>
</evidence>
<accession>A0A4Y3HQR7</accession>
<dbReference type="InterPro" id="IPR001455">
    <property type="entry name" value="TusA-like"/>
</dbReference>